<keyword evidence="2" id="KW-1133">Transmembrane helix</keyword>
<name>A0A8C4LR16_EQUAS</name>
<reference evidence="3" key="1">
    <citation type="submission" date="2023-03" db="UniProtKB">
        <authorList>
            <consortium name="Ensembl"/>
        </authorList>
    </citation>
    <scope>IDENTIFICATION</scope>
</reference>
<protein>
    <recommendedName>
        <fullName evidence="4">MARVEL domain-containing protein</fullName>
    </recommendedName>
</protein>
<dbReference type="AlphaFoldDB" id="A0A8C4LR16"/>
<organism evidence="3">
    <name type="scientific">Equus asinus asinus</name>
    <dbReference type="NCBI Taxonomy" id="83772"/>
    <lineage>
        <taxon>Eukaryota</taxon>
        <taxon>Metazoa</taxon>
        <taxon>Chordata</taxon>
        <taxon>Craniata</taxon>
        <taxon>Vertebrata</taxon>
        <taxon>Euteleostomi</taxon>
        <taxon>Mammalia</taxon>
        <taxon>Eutheria</taxon>
        <taxon>Laurasiatheria</taxon>
        <taxon>Perissodactyla</taxon>
        <taxon>Equidae</taxon>
        <taxon>Equus</taxon>
    </lineage>
</organism>
<evidence type="ECO:0000256" key="1">
    <source>
        <dbReference type="SAM" id="MobiDB-lite"/>
    </source>
</evidence>
<keyword evidence="2" id="KW-0472">Membrane</keyword>
<feature type="transmembrane region" description="Helical" evidence="2">
    <location>
        <begin position="129"/>
        <end position="148"/>
    </location>
</feature>
<sequence>CEGSHARRWEPRGGPGVGTRKGCRRYKWELKDSNKEFWSMGHAVVKILSLGCLIGSLIMFTGSIVHPLLTLIITMEISIFSFLFVIYTFAINRYLPFVLWPIADILNDLFACIFLGGAVAFAVQTRQSIPMNYLIALVSLPCSAVYLLRSHLFWRMVLFPCFAERASYLFTKCWDPSKV</sequence>
<feature type="region of interest" description="Disordered" evidence="1">
    <location>
        <begin position="1"/>
        <end position="20"/>
    </location>
</feature>
<feature type="transmembrane region" description="Helical" evidence="2">
    <location>
        <begin position="43"/>
        <end position="62"/>
    </location>
</feature>
<proteinExistence type="predicted"/>
<accession>A0A8C4LR16</accession>
<feature type="transmembrane region" description="Helical" evidence="2">
    <location>
        <begin position="97"/>
        <end position="123"/>
    </location>
</feature>
<feature type="compositionally biased region" description="Basic and acidic residues" evidence="1">
    <location>
        <begin position="1"/>
        <end position="11"/>
    </location>
</feature>
<feature type="transmembrane region" description="Helical" evidence="2">
    <location>
        <begin position="68"/>
        <end position="90"/>
    </location>
</feature>
<evidence type="ECO:0008006" key="4">
    <source>
        <dbReference type="Google" id="ProtNLM"/>
    </source>
</evidence>
<evidence type="ECO:0000313" key="3">
    <source>
        <dbReference type="Ensembl" id="ENSEASP00005015602.1"/>
    </source>
</evidence>
<keyword evidence="2" id="KW-0812">Transmembrane</keyword>
<dbReference type="Ensembl" id="ENSEAST00005016974.1">
    <property type="protein sequence ID" value="ENSEASP00005015602.1"/>
    <property type="gene ID" value="ENSEASG00005010879.1"/>
</dbReference>
<evidence type="ECO:0000256" key="2">
    <source>
        <dbReference type="SAM" id="Phobius"/>
    </source>
</evidence>